<dbReference type="SUPFAM" id="SSF48452">
    <property type="entry name" value="TPR-like"/>
    <property type="match status" value="1"/>
</dbReference>
<gene>
    <name evidence="1" type="ORF">H6F41_08690</name>
</gene>
<evidence type="ECO:0008006" key="3">
    <source>
        <dbReference type="Google" id="ProtNLM"/>
    </source>
</evidence>
<accession>A0ABR7ZYR3</accession>
<protein>
    <recommendedName>
        <fullName evidence="3">Tetratricopeptide repeat protein</fullName>
    </recommendedName>
</protein>
<keyword evidence="2" id="KW-1185">Reference proteome</keyword>
<comment type="caution">
    <text evidence="1">The sequence shown here is derived from an EMBL/GenBank/DDBJ whole genome shotgun (WGS) entry which is preliminary data.</text>
</comment>
<evidence type="ECO:0000313" key="1">
    <source>
        <dbReference type="EMBL" id="MBD2188217.1"/>
    </source>
</evidence>
<reference evidence="1 2" key="1">
    <citation type="journal article" date="2020" name="ISME J.">
        <title>Comparative genomics reveals insights into cyanobacterial evolution and habitat adaptation.</title>
        <authorList>
            <person name="Chen M.Y."/>
            <person name="Teng W.K."/>
            <person name="Zhao L."/>
            <person name="Hu C.X."/>
            <person name="Zhou Y.K."/>
            <person name="Han B.P."/>
            <person name="Song L.R."/>
            <person name="Shu W.S."/>
        </authorList>
    </citation>
    <scope>NUCLEOTIDE SEQUENCE [LARGE SCALE GENOMIC DNA]</scope>
    <source>
        <strain evidence="1 2">FACHB-723</strain>
    </source>
</reference>
<dbReference type="InterPro" id="IPR011990">
    <property type="entry name" value="TPR-like_helical_dom_sf"/>
</dbReference>
<organism evidence="1 2">
    <name type="scientific">Pseudanabaena mucicola FACHB-723</name>
    <dbReference type="NCBI Taxonomy" id="2692860"/>
    <lineage>
        <taxon>Bacteria</taxon>
        <taxon>Bacillati</taxon>
        <taxon>Cyanobacteriota</taxon>
        <taxon>Cyanophyceae</taxon>
        <taxon>Pseudanabaenales</taxon>
        <taxon>Pseudanabaenaceae</taxon>
        <taxon>Pseudanabaena</taxon>
    </lineage>
</organism>
<name>A0ABR7ZYR3_9CYAN</name>
<dbReference type="RefSeq" id="WP_190403078.1">
    <property type="nucleotide sequence ID" value="NZ_JACJQB010000013.1"/>
</dbReference>
<dbReference type="EMBL" id="JACJQB010000013">
    <property type="protein sequence ID" value="MBD2188217.1"/>
    <property type="molecule type" value="Genomic_DNA"/>
</dbReference>
<sequence>MKLAEFLSQGKYLRQQSRSSTIAYFEKCLHELESGEADIADPILKARILLDLAAELITTRQSEALTRANSLLQKVSELFDQENLDIPNEQRAYLIYVQGMLVLESGDVSSVLGLLRSAYDTYGDNLEGQSLVNDAIGQYYLRINDTSSALESFEKSLTVRLDGDNGCDIGISYAHLGQLYLLSGDTNQASGLFHNTLDIAIANANNFLRSQALKGLAKVAIAESQWQSAIDIIKDAISCLQEPEDCIDIGYLYCDLAEALLGKQKIEESIVCLSKEALPRFTHLQYERGIAIARYLLAKVQVQQLIDGTDHTDIEVIEATEDALLEASSALENLGMAFDYAKALYNLAFLYHYLCSNVQRQYEYKGKALRSLELCLDILNHLEMGHTEFATQVDTMLELVMRSQKS</sequence>
<evidence type="ECO:0000313" key="2">
    <source>
        <dbReference type="Proteomes" id="UP000642094"/>
    </source>
</evidence>
<dbReference type="Gene3D" id="1.25.40.10">
    <property type="entry name" value="Tetratricopeptide repeat domain"/>
    <property type="match status" value="1"/>
</dbReference>
<dbReference type="Proteomes" id="UP000642094">
    <property type="component" value="Unassembled WGS sequence"/>
</dbReference>
<proteinExistence type="predicted"/>